<dbReference type="EMBL" id="ML978156">
    <property type="protein sequence ID" value="KAF2035865.1"/>
    <property type="molecule type" value="Genomic_DNA"/>
</dbReference>
<feature type="domain" description="Heterokaryon incompatibility" evidence="1">
    <location>
        <begin position="46"/>
        <end position="197"/>
    </location>
</feature>
<dbReference type="OrthoDB" id="3486565at2759"/>
<dbReference type="PANTHER" id="PTHR33112:SF16">
    <property type="entry name" value="HETEROKARYON INCOMPATIBILITY DOMAIN-CONTAINING PROTEIN"/>
    <property type="match status" value="1"/>
</dbReference>
<organism evidence="2 3">
    <name type="scientific">Setomelanomma holmii</name>
    <dbReference type="NCBI Taxonomy" id="210430"/>
    <lineage>
        <taxon>Eukaryota</taxon>
        <taxon>Fungi</taxon>
        <taxon>Dikarya</taxon>
        <taxon>Ascomycota</taxon>
        <taxon>Pezizomycotina</taxon>
        <taxon>Dothideomycetes</taxon>
        <taxon>Pleosporomycetidae</taxon>
        <taxon>Pleosporales</taxon>
        <taxon>Pleosporineae</taxon>
        <taxon>Phaeosphaeriaceae</taxon>
        <taxon>Setomelanomma</taxon>
    </lineage>
</organism>
<sequence>CRLFHSSCNKAPTKLFRLPSRVIDVGGPRDHEQPFLYESRGDVGSYSALSHRWGGSNVLTTTLQSIEERKRQIPLCTLPKTMRDAIHVTRALGIRYIWIDSLCIVQDHLGDWALEAEKMGEIYKNATLTIASVLATNAESGCFADYDGRKHRPCRLGITAKRTSQSSEDAGEEQVWKDRQSYRPRGPLDTRGWVLQEEVLSTRVLSFCDDGIYWECLENDASEGDPGGHGKGDMLNQYPRSRFARVFKTSLISATSNSADPWNISLKDAWRSVVKDYTARKLTYNSDTLLAVQGLANYIQQETGWQYRSGLWSHDFHEQLCW</sequence>
<keyword evidence="3" id="KW-1185">Reference proteome</keyword>
<dbReference type="InterPro" id="IPR010730">
    <property type="entry name" value="HET"/>
</dbReference>
<name>A0A9P4LSS7_9PLEO</name>
<feature type="non-terminal residue" evidence="2">
    <location>
        <position position="322"/>
    </location>
</feature>
<feature type="non-terminal residue" evidence="2">
    <location>
        <position position="1"/>
    </location>
</feature>
<reference evidence="2" key="1">
    <citation type="journal article" date="2020" name="Stud. Mycol.">
        <title>101 Dothideomycetes genomes: a test case for predicting lifestyles and emergence of pathogens.</title>
        <authorList>
            <person name="Haridas S."/>
            <person name="Albert R."/>
            <person name="Binder M."/>
            <person name="Bloem J."/>
            <person name="Labutti K."/>
            <person name="Salamov A."/>
            <person name="Andreopoulos B."/>
            <person name="Baker S."/>
            <person name="Barry K."/>
            <person name="Bills G."/>
            <person name="Bluhm B."/>
            <person name="Cannon C."/>
            <person name="Castanera R."/>
            <person name="Culley D."/>
            <person name="Daum C."/>
            <person name="Ezra D."/>
            <person name="Gonzalez J."/>
            <person name="Henrissat B."/>
            <person name="Kuo A."/>
            <person name="Liang C."/>
            <person name="Lipzen A."/>
            <person name="Lutzoni F."/>
            <person name="Magnuson J."/>
            <person name="Mondo S."/>
            <person name="Nolan M."/>
            <person name="Ohm R."/>
            <person name="Pangilinan J."/>
            <person name="Park H.-J."/>
            <person name="Ramirez L."/>
            <person name="Alfaro M."/>
            <person name="Sun H."/>
            <person name="Tritt A."/>
            <person name="Yoshinaga Y."/>
            <person name="Zwiers L.-H."/>
            <person name="Turgeon B."/>
            <person name="Goodwin S."/>
            <person name="Spatafora J."/>
            <person name="Crous P."/>
            <person name="Grigoriev I."/>
        </authorList>
    </citation>
    <scope>NUCLEOTIDE SEQUENCE</scope>
    <source>
        <strain evidence="2">CBS 110217</strain>
    </source>
</reference>
<evidence type="ECO:0000313" key="2">
    <source>
        <dbReference type="EMBL" id="KAF2035865.1"/>
    </source>
</evidence>
<comment type="caution">
    <text evidence="2">The sequence shown here is derived from an EMBL/GenBank/DDBJ whole genome shotgun (WGS) entry which is preliminary data.</text>
</comment>
<evidence type="ECO:0000313" key="3">
    <source>
        <dbReference type="Proteomes" id="UP000799777"/>
    </source>
</evidence>
<dbReference type="PANTHER" id="PTHR33112">
    <property type="entry name" value="DOMAIN PROTEIN, PUTATIVE-RELATED"/>
    <property type="match status" value="1"/>
</dbReference>
<proteinExistence type="predicted"/>
<dbReference type="Pfam" id="PF06985">
    <property type="entry name" value="HET"/>
    <property type="match status" value="1"/>
</dbReference>
<dbReference type="AlphaFoldDB" id="A0A9P4LSS7"/>
<accession>A0A9P4LSS7</accession>
<gene>
    <name evidence="2" type="ORF">EK21DRAFT_11101</name>
</gene>
<dbReference type="Proteomes" id="UP000799777">
    <property type="component" value="Unassembled WGS sequence"/>
</dbReference>
<evidence type="ECO:0000259" key="1">
    <source>
        <dbReference type="Pfam" id="PF06985"/>
    </source>
</evidence>
<protein>
    <submittedName>
        <fullName evidence="2">HET-domain-containing protein</fullName>
    </submittedName>
</protein>